<dbReference type="NCBIfam" id="TIGR01783">
    <property type="entry name" value="TonB-siderophor"/>
    <property type="match status" value="1"/>
</dbReference>
<dbReference type="Gene3D" id="2.170.130.10">
    <property type="entry name" value="TonB-dependent receptor, plug domain"/>
    <property type="match status" value="1"/>
</dbReference>
<evidence type="ECO:0000256" key="14">
    <source>
        <dbReference type="PROSITE-ProRule" id="PRU01360"/>
    </source>
</evidence>
<dbReference type="PROSITE" id="PS52016">
    <property type="entry name" value="TONB_DEPENDENT_REC_3"/>
    <property type="match status" value="1"/>
</dbReference>
<organism evidence="18 19">
    <name type="scientific">Methylomonas methanica (strain DSM 25384 / MC09)</name>
    <dbReference type="NCBI Taxonomy" id="857087"/>
    <lineage>
        <taxon>Bacteria</taxon>
        <taxon>Pseudomonadati</taxon>
        <taxon>Pseudomonadota</taxon>
        <taxon>Gammaproteobacteria</taxon>
        <taxon>Methylococcales</taxon>
        <taxon>Methylococcaceae</taxon>
        <taxon>Methylomonas</taxon>
    </lineage>
</organism>
<dbReference type="PANTHER" id="PTHR32552">
    <property type="entry name" value="FERRICHROME IRON RECEPTOR-RELATED"/>
    <property type="match status" value="1"/>
</dbReference>
<dbReference type="Pfam" id="PF07715">
    <property type="entry name" value="Plug"/>
    <property type="match status" value="1"/>
</dbReference>
<dbReference type="GO" id="GO:0015344">
    <property type="term" value="F:siderophore uptake transmembrane transporter activity"/>
    <property type="evidence" value="ECO:0007669"/>
    <property type="project" value="TreeGrafter"/>
</dbReference>
<keyword evidence="8" id="KW-0408">Iron</keyword>
<sequence>MSSIIRISNPGLQPSRLHLAIQGILLASALTVSAAPHAESINDNASVKRSYHIDSGSLSQALRQFATNSGLLFSAEAKLTDGKTTVGLDGEYTVAEGFKKLLAGTGLTYRYTGDNSVVLKVVESGNDAASTLPAIRVTGKAVYDPDDPYNTDYNRSNASTATKTDTPIMETPMNIQVVPKSLMNDQQDINITDAITKNVSGVQADHGSGDIYEVFLIRGFSTNNIYRNGLLRGFGTYDPANIEQIEVLKGPASMLYGRAQPGGLINYTTKKGWDAPAYSLQQQFGSYDQYRTTADATGPIDKDGKLRYRLNFSYQDIGSFKQFVNNERYFVAPTLTWRPNDRFEANLELEHKHEKKVNDWGIPSIGNRPAPVPLSRSYLDSDKPTENDTTLVAYDWAFKFNDDWALKNRFLWENWDIQYNDIGGTISLQADNRTLDRRLITGHSNQETYSTNLDLSGKFNLLGTNHDVLLGGDYYHNAFNGPNQHFSKMAPIDIFNPVYNIFSQAAIDAIPLDFNFLRKEERFGVYFQDQITLFDKLHILGGGRYDWVNYGTGSSSKSFEIAKANYRDQDDQKFSPRVGVLYQPWQWLSLFSSYTESLGSANSGYSFNGENFKPQSGEQWEAGFKTEFFDKRFSSTVSFYDLTKANTTTNDPDHPGFKITAGKVRSRGIEVDVKGQVTEKLNLVTTYAFTDIRYTVANASLLGQRPINVPEHQATLWSTYQFTERFKAGLGGVLVGKRLGDNNTPVDLPGYVTMDMMAAYTIPVGKTRLTTQVNIHNLLDKGYYTGAGYGRNSINTGNPLSVMGSLRLQF</sequence>
<proteinExistence type="inferred from homology"/>
<keyword evidence="3 14" id="KW-0813">Transport</keyword>
<dbReference type="FunFam" id="2.40.170.20:FF:000005">
    <property type="entry name" value="TonB-dependent siderophore receptor"/>
    <property type="match status" value="1"/>
</dbReference>
<evidence type="ECO:0000256" key="10">
    <source>
        <dbReference type="ARBA" id="ARBA00023077"/>
    </source>
</evidence>
<reference evidence="18 19" key="1">
    <citation type="journal article" date="2011" name="J. Bacteriol.">
        <title>Complete Genome Sequence of the Aerobic Marine Methanotroph Methylomonas methanica MC09.</title>
        <authorList>
            <person name="Boden R."/>
            <person name="Cunliffe M."/>
            <person name="Scanlan J."/>
            <person name="Moussard H."/>
            <person name="Kits K.D."/>
            <person name="Klotz M.G."/>
            <person name="Jetten M.S."/>
            <person name="Vuilleumier S."/>
            <person name="Han J."/>
            <person name="Peters L."/>
            <person name="Mikhailova N."/>
            <person name="Teshima H."/>
            <person name="Tapia R."/>
            <person name="Kyrpides N."/>
            <person name="Ivanova N."/>
            <person name="Pagani I."/>
            <person name="Cheng J.F."/>
            <person name="Goodwin L."/>
            <person name="Han C."/>
            <person name="Hauser L."/>
            <person name="Land M.L."/>
            <person name="Lapidus A."/>
            <person name="Lucas S."/>
            <person name="Pitluck S."/>
            <person name="Woyke T."/>
            <person name="Stein L."/>
            <person name="Murrell J.C."/>
        </authorList>
    </citation>
    <scope>NUCLEOTIDE SEQUENCE [LARGE SCALE GENOMIC DNA]</scope>
    <source>
        <strain evidence="18 19">MC09</strain>
    </source>
</reference>
<dbReference type="Pfam" id="PF07660">
    <property type="entry name" value="STN"/>
    <property type="match status" value="1"/>
</dbReference>
<dbReference type="InterPro" id="IPR036942">
    <property type="entry name" value="Beta-barrel_TonB_sf"/>
</dbReference>
<evidence type="ECO:0000259" key="17">
    <source>
        <dbReference type="SMART" id="SM00965"/>
    </source>
</evidence>
<keyword evidence="13 14" id="KW-0998">Cell outer membrane</keyword>
<keyword evidence="19" id="KW-1185">Reference proteome</keyword>
<keyword evidence="4 14" id="KW-1134">Transmembrane beta strand</keyword>
<feature type="signal peptide" evidence="16">
    <location>
        <begin position="1"/>
        <end position="34"/>
    </location>
</feature>
<dbReference type="KEGG" id="mmt:Metme_2728"/>
<evidence type="ECO:0000256" key="12">
    <source>
        <dbReference type="ARBA" id="ARBA00023170"/>
    </source>
</evidence>
<dbReference type="AlphaFoldDB" id="F9ZZ86"/>
<feature type="chain" id="PRO_5003396288" evidence="16">
    <location>
        <begin position="35"/>
        <end position="810"/>
    </location>
</feature>
<dbReference type="GO" id="GO:0015891">
    <property type="term" value="P:siderophore transport"/>
    <property type="evidence" value="ECO:0007669"/>
    <property type="project" value="InterPro"/>
</dbReference>
<dbReference type="PANTHER" id="PTHR32552:SF68">
    <property type="entry name" value="FERRICHROME OUTER MEMBRANE TRANSPORTER_PHAGE RECEPTOR"/>
    <property type="match status" value="1"/>
</dbReference>
<keyword evidence="5" id="KW-0410">Iron transport</keyword>
<evidence type="ECO:0000313" key="19">
    <source>
        <dbReference type="Proteomes" id="UP000008888"/>
    </source>
</evidence>
<protein>
    <submittedName>
        <fullName evidence="18">TonB-dependent siderophore receptor</fullName>
    </submittedName>
</protein>
<dbReference type="InterPro" id="IPR011662">
    <property type="entry name" value="Secretin/TonB_short_N"/>
</dbReference>
<keyword evidence="7 16" id="KW-0732">Signal</keyword>
<keyword evidence="12 18" id="KW-0675">Receptor</keyword>
<dbReference type="Proteomes" id="UP000008888">
    <property type="component" value="Chromosome"/>
</dbReference>
<dbReference type="Gene3D" id="2.40.170.20">
    <property type="entry name" value="TonB-dependent receptor, beta-barrel domain"/>
    <property type="match status" value="1"/>
</dbReference>
<dbReference type="Gene3D" id="3.55.50.30">
    <property type="match status" value="1"/>
</dbReference>
<evidence type="ECO:0000256" key="3">
    <source>
        <dbReference type="ARBA" id="ARBA00022448"/>
    </source>
</evidence>
<dbReference type="CDD" id="cd01347">
    <property type="entry name" value="ligand_gated_channel"/>
    <property type="match status" value="1"/>
</dbReference>
<dbReference type="OrthoDB" id="127311at2"/>
<evidence type="ECO:0000256" key="11">
    <source>
        <dbReference type="ARBA" id="ARBA00023136"/>
    </source>
</evidence>
<gene>
    <name evidence="18" type="ordered locus">Metme_2728</name>
</gene>
<evidence type="ECO:0000256" key="13">
    <source>
        <dbReference type="ARBA" id="ARBA00023237"/>
    </source>
</evidence>
<dbReference type="FunFam" id="2.170.130.10:FF:000001">
    <property type="entry name" value="Catecholate siderophore TonB-dependent receptor"/>
    <property type="match status" value="1"/>
</dbReference>
<evidence type="ECO:0000256" key="5">
    <source>
        <dbReference type="ARBA" id="ARBA00022496"/>
    </source>
</evidence>
<dbReference type="InterPro" id="IPR039426">
    <property type="entry name" value="TonB-dep_rcpt-like"/>
</dbReference>
<dbReference type="HOGENOM" id="CLU_008287_9_4_6"/>
<accession>F9ZZ86</accession>
<evidence type="ECO:0000256" key="9">
    <source>
        <dbReference type="ARBA" id="ARBA00023065"/>
    </source>
</evidence>
<keyword evidence="11 14" id="KW-0472">Membrane</keyword>
<evidence type="ECO:0000256" key="6">
    <source>
        <dbReference type="ARBA" id="ARBA00022692"/>
    </source>
</evidence>
<evidence type="ECO:0000256" key="15">
    <source>
        <dbReference type="RuleBase" id="RU003357"/>
    </source>
</evidence>
<dbReference type="eggNOG" id="COG4773">
    <property type="taxonomic scope" value="Bacteria"/>
</dbReference>
<dbReference type="SUPFAM" id="SSF56935">
    <property type="entry name" value="Porins"/>
    <property type="match status" value="1"/>
</dbReference>
<dbReference type="InterPro" id="IPR037066">
    <property type="entry name" value="Plug_dom_sf"/>
</dbReference>
<dbReference type="Pfam" id="PF00593">
    <property type="entry name" value="TonB_dep_Rec_b-barrel"/>
    <property type="match status" value="1"/>
</dbReference>
<comment type="subcellular location">
    <subcellularLocation>
        <location evidence="1 14">Cell outer membrane</location>
        <topology evidence="1 14">Multi-pass membrane protein</topology>
    </subcellularLocation>
</comment>
<dbReference type="GO" id="GO:0038023">
    <property type="term" value="F:signaling receptor activity"/>
    <property type="evidence" value="ECO:0007669"/>
    <property type="project" value="InterPro"/>
</dbReference>
<evidence type="ECO:0000256" key="4">
    <source>
        <dbReference type="ARBA" id="ARBA00022452"/>
    </source>
</evidence>
<reference evidence="19" key="3">
    <citation type="submission" date="2011-05" db="EMBL/GenBank/DDBJ databases">
        <title>Complete sequence of Methylomonas methanica MC09.</title>
        <authorList>
            <consortium name="US DOE Joint Genome Institute"/>
            <person name="Lucas S."/>
            <person name="Han J."/>
            <person name="Lapidus A."/>
            <person name="Cheng J.-F."/>
            <person name="Goodwin L."/>
            <person name="Pitluck S."/>
            <person name="Peters L."/>
            <person name="Mikhailova N."/>
            <person name="Teshima H."/>
            <person name="Han C."/>
            <person name="Tapia R."/>
            <person name="Land M."/>
            <person name="Hauser L."/>
            <person name="Kyrpides N."/>
            <person name="Ivanova N."/>
            <person name="Pagani I."/>
            <person name="Stein L."/>
            <person name="Woyke T."/>
        </authorList>
    </citation>
    <scope>NUCLEOTIDE SEQUENCE [LARGE SCALE GENOMIC DNA]</scope>
    <source>
        <strain evidence="19">MC09</strain>
    </source>
</reference>
<evidence type="ECO:0000256" key="2">
    <source>
        <dbReference type="ARBA" id="ARBA00009810"/>
    </source>
</evidence>
<evidence type="ECO:0000256" key="7">
    <source>
        <dbReference type="ARBA" id="ARBA00022729"/>
    </source>
</evidence>
<evidence type="ECO:0000256" key="8">
    <source>
        <dbReference type="ARBA" id="ARBA00023004"/>
    </source>
</evidence>
<feature type="domain" description="Secretin/TonB short N-terminal" evidence="17">
    <location>
        <begin position="71"/>
        <end position="122"/>
    </location>
</feature>
<keyword evidence="10 15" id="KW-0798">TonB box</keyword>
<keyword evidence="6 14" id="KW-0812">Transmembrane</keyword>
<dbReference type="InterPro" id="IPR000531">
    <property type="entry name" value="Beta-barrel_TonB"/>
</dbReference>
<dbReference type="GO" id="GO:0009279">
    <property type="term" value="C:cell outer membrane"/>
    <property type="evidence" value="ECO:0007669"/>
    <property type="project" value="UniProtKB-SubCell"/>
</dbReference>
<dbReference type="InterPro" id="IPR010105">
    <property type="entry name" value="TonB_sidphr_rcpt"/>
</dbReference>
<evidence type="ECO:0000313" key="18">
    <source>
        <dbReference type="EMBL" id="AEG01112.1"/>
    </source>
</evidence>
<keyword evidence="9" id="KW-0406">Ion transport</keyword>
<evidence type="ECO:0000256" key="16">
    <source>
        <dbReference type="SAM" id="SignalP"/>
    </source>
</evidence>
<dbReference type="SMART" id="SM00965">
    <property type="entry name" value="STN"/>
    <property type="match status" value="1"/>
</dbReference>
<dbReference type="EMBL" id="CP002738">
    <property type="protein sequence ID" value="AEG01112.1"/>
    <property type="molecule type" value="Genomic_DNA"/>
</dbReference>
<evidence type="ECO:0000256" key="1">
    <source>
        <dbReference type="ARBA" id="ARBA00004571"/>
    </source>
</evidence>
<dbReference type="InterPro" id="IPR012910">
    <property type="entry name" value="Plug_dom"/>
</dbReference>
<reference key="2">
    <citation type="submission" date="2011-05" db="EMBL/GenBank/DDBJ databases">
        <title>Complete genome sequence of the aerobic marine methanotroph Methylomonas methanica MC09.</title>
        <authorList>
            <person name="Boden R."/>
            <person name="Cunliffe M."/>
            <person name="Scanlan J."/>
            <person name="Moussard H."/>
            <person name="Kits K.D."/>
            <person name="Klotz M."/>
            <person name="Jetten M."/>
            <person name="Vuilleumier S."/>
            <person name="Han J."/>
            <person name="Peters L."/>
            <person name="Mikhailova N."/>
            <person name="Teshima H."/>
            <person name="Tapia R."/>
            <person name="Kyrpides N."/>
            <person name="Ivanova N."/>
            <person name="Pagani I."/>
            <person name="Cheng J.-F."/>
            <person name="Goodwin L."/>
            <person name="Han C."/>
            <person name="Hauser L."/>
            <person name="Land M."/>
            <person name="Lapidus A."/>
            <person name="Lucas S."/>
            <person name="Pitluck S."/>
            <person name="Woyke T."/>
            <person name="Stein L.Y."/>
            <person name="Murrell C."/>
        </authorList>
    </citation>
    <scope>NUCLEOTIDE SEQUENCE</scope>
    <source>
        <strain>MC09</strain>
    </source>
</reference>
<name>F9ZZ86_METMM</name>
<comment type="similarity">
    <text evidence="2 14 15">Belongs to the TonB-dependent receptor family.</text>
</comment>
<dbReference type="STRING" id="857087.Metme_2728"/>
<dbReference type="RefSeq" id="WP_013819347.1">
    <property type="nucleotide sequence ID" value="NC_015572.1"/>
</dbReference>